<protein>
    <recommendedName>
        <fullName evidence="12">acireductone dioxygenase (Fe(2+)-requiring)</fullName>
        <ecNumber evidence="12">1.13.11.54</ecNumber>
    </recommendedName>
</protein>
<dbReference type="CDD" id="cd02232">
    <property type="entry name" value="cupin_ARD"/>
    <property type="match status" value="1"/>
</dbReference>
<reference evidence="14" key="1">
    <citation type="journal article" date="2017" name="bioRxiv">
        <title>Comparative analysis of the genomes of Stylophora pistillata and Acropora digitifera provides evidence for extensive differences between species of corals.</title>
        <authorList>
            <person name="Voolstra C.R."/>
            <person name="Li Y."/>
            <person name="Liew Y.J."/>
            <person name="Baumgarten S."/>
            <person name="Zoccola D."/>
            <person name="Flot J.-F."/>
            <person name="Tambutte S."/>
            <person name="Allemand D."/>
            <person name="Aranda M."/>
        </authorList>
    </citation>
    <scope>NUCLEOTIDE SEQUENCE [LARGE SCALE GENOMIC DNA]</scope>
</reference>
<dbReference type="AlphaFoldDB" id="A0A2B4RDY0"/>
<dbReference type="FunFam" id="2.60.120.10:FF:000099">
    <property type="entry name" value="1,2-dihydroxy-3-keto-5-methylthiopentene dioxygenase"/>
    <property type="match status" value="1"/>
</dbReference>
<accession>A0A2B4RDY0</accession>
<evidence type="ECO:0000256" key="8">
    <source>
        <dbReference type="ARBA" id="ARBA00023002"/>
    </source>
</evidence>
<evidence type="ECO:0000256" key="7">
    <source>
        <dbReference type="ARBA" id="ARBA00022964"/>
    </source>
</evidence>
<sequence>MKPGVRLFLKDLQIKSFFEEHLHTDEEIRFILDGSGYFDIRNYHDKWIRIFVEKGDLMILPAGIYHRFTLDDKDYIKVMRLFVGEPVWTPHNRPADDFPARCEYLKNMQAGIFSEA</sequence>
<dbReference type="GO" id="GO:0010309">
    <property type="term" value="F:acireductone dioxygenase [iron(II)-requiring] activity"/>
    <property type="evidence" value="ECO:0007669"/>
    <property type="project" value="UniProtKB-EC"/>
</dbReference>
<dbReference type="PANTHER" id="PTHR23418:SF0">
    <property type="entry name" value="ACIREDUCTONE DIOXYGENASE"/>
    <property type="match status" value="1"/>
</dbReference>
<dbReference type="Proteomes" id="UP000225706">
    <property type="component" value="Unassembled WGS sequence"/>
</dbReference>
<evidence type="ECO:0000256" key="12">
    <source>
        <dbReference type="ARBA" id="ARBA00039005"/>
    </source>
</evidence>
<evidence type="ECO:0000256" key="5">
    <source>
        <dbReference type="ARBA" id="ARBA00022605"/>
    </source>
</evidence>
<dbReference type="EMBL" id="LSMT01000745">
    <property type="protein sequence ID" value="PFX14690.1"/>
    <property type="molecule type" value="Genomic_DNA"/>
</dbReference>
<keyword evidence="4" id="KW-0533">Nickel</keyword>
<evidence type="ECO:0000313" key="13">
    <source>
        <dbReference type="EMBL" id="PFX14690.1"/>
    </source>
</evidence>
<evidence type="ECO:0000256" key="11">
    <source>
        <dbReference type="ARBA" id="ARBA00023242"/>
    </source>
</evidence>
<keyword evidence="5" id="KW-0028">Amino-acid biosynthesis</keyword>
<dbReference type="GO" id="GO:0009086">
    <property type="term" value="P:methionine biosynthetic process"/>
    <property type="evidence" value="ECO:0007669"/>
    <property type="project" value="UniProtKB-KW"/>
</dbReference>
<dbReference type="STRING" id="50429.A0A2B4RDY0"/>
<evidence type="ECO:0000256" key="9">
    <source>
        <dbReference type="ARBA" id="ARBA00023004"/>
    </source>
</evidence>
<keyword evidence="9" id="KW-0408">Iron</keyword>
<evidence type="ECO:0000256" key="6">
    <source>
        <dbReference type="ARBA" id="ARBA00022723"/>
    </source>
</evidence>
<dbReference type="InterPro" id="IPR014710">
    <property type="entry name" value="RmlC-like_jellyroll"/>
</dbReference>
<proteinExistence type="predicted"/>
<dbReference type="InterPro" id="IPR004313">
    <property type="entry name" value="ARD"/>
</dbReference>
<name>A0A2B4RDY0_STYPI</name>
<dbReference type="OrthoDB" id="1867259at2759"/>
<evidence type="ECO:0000256" key="2">
    <source>
        <dbReference type="ARBA" id="ARBA00001954"/>
    </source>
</evidence>
<keyword evidence="7 13" id="KW-0223">Dioxygenase</keyword>
<keyword evidence="8" id="KW-0560">Oxidoreductase</keyword>
<keyword evidence="11" id="KW-0539">Nucleus</keyword>
<evidence type="ECO:0000256" key="4">
    <source>
        <dbReference type="ARBA" id="ARBA00022596"/>
    </source>
</evidence>
<gene>
    <name evidence="13" type="ORF">AWC38_SpisGene21132</name>
</gene>
<dbReference type="InterPro" id="IPR011051">
    <property type="entry name" value="RmlC_Cupin_sf"/>
</dbReference>
<comment type="cofactor">
    <cofactor evidence="2">
        <name>Fe(2+)</name>
        <dbReference type="ChEBI" id="CHEBI:29033"/>
    </cofactor>
</comment>
<organism evidence="13 14">
    <name type="scientific">Stylophora pistillata</name>
    <name type="common">Smooth cauliflower coral</name>
    <dbReference type="NCBI Taxonomy" id="50429"/>
    <lineage>
        <taxon>Eukaryota</taxon>
        <taxon>Metazoa</taxon>
        <taxon>Cnidaria</taxon>
        <taxon>Anthozoa</taxon>
        <taxon>Hexacorallia</taxon>
        <taxon>Scleractinia</taxon>
        <taxon>Astrocoeniina</taxon>
        <taxon>Pocilloporidae</taxon>
        <taxon>Stylophora</taxon>
    </lineage>
</organism>
<dbReference type="Gene3D" id="2.60.120.10">
    <property type="entry name" value="Jelly Rolls"/>
    <property type="match status" value="1"/>
</dbReference>
<keyword evidence="10" id="KW-0486">Methionine biosynthesis</keyword>
<evidence type="ECO:0000256" key="10">
    <source>
        <dbReference type="ARBA" id="ARBA00023167"/>
    </source>
</evidence>
<dbReference type="PANTHER" id="PTHR23418">
    <property type="entry name" value="ACIREDUCTONE DIOXYGENASE"/>
    <property type="match status" value="1"/>
</dbReference>
<dbReference type="Pfam" id="PF03079">
    <property type="entry name" value="ARD"/>
    <property type="match status" value="1"/>
</dbReference>
<dbReference type="GO" id="GO:0046872">
    <property type="term" value="F:metal ion binding"/>
    <property type="evidence" value="ECO:0007669"/>
    <property type="project" value="UniProtKB-KW"/>
</dbReference>
<evidence type="ECO:0000256" key="1">
    <source>
        <dbReference type="ARBA" id="ARBA00000428"/>
    </source>
</evidence>
<dbReference type="EC" id="1.13.11.54" evidence="12"/>
<keyword evidence="3" id="KW-0963">Cytoplasm</keyword>
<keyword evidence="14" id="KW-1185">Reference proteome</keyword>
<dbReference type="SUPFAM" id="SSF51182">
    <property type="entry name" value="RmlC-like cupins"/>
    <property type="match status" value="1"/>
</dbReference>
<evidence type="ECO:0000256" key="3">
    <source>
        <dbReference type="ARBA" id="ARBA00022490"/>
    </source>
</evidence>
<evidence type="ECO:0000313" key="14">
    <source>
        <dbReference type="Proteomes" id="UP000225706"/>
    </source>
</evidence>
<keyword evidence="6" id="KW-0479">Metal-binding</keyword>
<comment type="catalytic activity">
    <reaction evidence="1">
        <text>1,2-dihydroxy-5-(methylsulfanyl)pent-1-en-3-one + O2 = 4-methylsulfanyl-2-oxobutanoate + formate + 2 H(+)</text>
        <dbReference type="Rhea" id="RHEA:24504"/>
        <dbReference type="ChEBI" id="CHEBI:15378"/>
        <dbReference type="ChEBI" id="CHEBI:15379"/>
        <dbReference type="ChEBI" id="CHEBI:15740"/>
        <dbReference type="ChEBI" id="CHEBI:16723"/>
        <dbReference type="ChEBI" id="CHEBI:49252"/>
        <dbReference type="EC" id="1.13.11.54"/>
    </reaction>
</comment>
<comment type="caution">
    <text evidence="13">The sequence shown here is derived from an EMBL/GenBank/DDBJ whole genome shotgun (WGS) entry which is preliminary data.</text>
</comment>